<dbReference type="RefSeq" id="WP_067589826.1">
    <property type="nucleotide sequence ID" value="NZ_LXSL01000011.1"/>
</dbReference>
<keyword evidence="1" id="KW-0808">Transferase</keyword>
<dbReference type="GO" id="GO:0008781">
    <property type="term" value="F:N-acylneuraminate cytidylyltransferase activity"/>
    <property type="evidence" value="ECO:0007669"/>
    <property type="project" value="TreeGrafter"/>
</dbReference>
<comment type="caution">
    <text evidence="1">The sequence shown here is derived from an EMBL/GenBank/DDBJ whole genome shotgun (WGS) entry which is preliminary data.</text>
</comment>
<evidence type="ECO:0000313" key="1">
    <source>
        <dbReference type="EMBL" id="OAM31112.1"/>
    </source>
</evidence>
<dbReference type="AlphaFoldDB" id="A0A1A9S2J2"/>
<dbReference type="STRING" id="1795827.A7P95_01020"/>
<evidence type="ECO:0000313" key="2">
    <source>
        <dbReference type="Proteomes" id="UP000077885"/>
    </source>
</evidence>
<dbReference type="PANTHER" id="PTHR21485:SF6">
    <property type="entry name" value="N-ACYLNEURAMINATE CYTIDYLYLTRANSFERASE-RELATED"/>
    <property type="match status" value="1"/>
</dbReference>
<keyword evidence="1" id="KW-0548">Nucleotidyltransferase</keyword>
<keyword evidence="2" id="KW-1185">Reference proteome</keyword>
<proteinExistence type="predicted"/>
<dbReference type="Pfam" id="PF02348">
    <property type="entry name" value="CTP_transf_3"/>
    <property type="match status" value="1"/>
</dbReference>
<dbReference type="Proteomes" id="UP000077885">
    <property type="component" value="Unassembled WGS sequence"/>
</dbReference>
<dbReference type="InterPro" id="IPR029044">
    <property type="entry name" value="Nucleotide-diphossugar_trans"/>
</dbReference>
<dbReference type="InterPro" id="IPR003329">
    <property type="entry name" value="Cytidylyl_trans"/>
</dbReference>
<organism evidence="1 2">
    <name type="scientific">Eikenella longinqua</name>
    <dbReference type="NCBI Taxonomy" id="1795827"/>
    <lineage>
        <taxon>Bacteria</taxon>
        <taxon>Pseudomonadati</taxon>
        <taxon>Pseudomonadota</taxon>
        <taxon>Betaproteobacteria</taxon>
        <taxon>Neisseriales</taxon>
        <taxon>Neisseriaceae</taxon>
        <taxon>Eikenella</taxon>
    </lineage>
</organism>
<dbReference type="SUPFAM" id="SSF53448">
    <property type="entry name" value="Nucleotide-diphospho-sugar transferases"/>
    <property type="match status" value="1"/>
</dbReference>
<dbReference type="NCBIfam" id="TIGR03584">
    <property type="entry name" value="PseF"/>
    <property type="match status" value="1"/>
</dbReference>
<dbReference type="PANTHER" id="PTHR21485">
    <property type="entry name" value="HAD SUPERFAMILY MEMBERS CMAS AND KDSC"/>
    <property type="match status" value="1"/>
</dbReference>
<dbReference type="InterPro" id="IPR050793">
    <property type="entry name" value="CMP-NeuNAc_synthase"/>
</dbReference>
<reference evidence="2" key="1">
    <citation type="submission" date="2016-05" db="EMBL/GenBank/DDBJ databases">
        <title>Draft genome of Corynebacterium afermentans subsp. afermentans LCDC 88199T.</title>
        <authorList>
            <person name="Bernier A.-M."/>
            <person name="Bernard K."/>
        </authorList>
    </citation>
    <scope>NUCLEOTIDE SEQUENCE [LARGE SCALE GENOMIC DNA]</scope>
    <source>
        <strain evidence="2">NML02-A-017</strain>
    </source>
</reference>
<dbReference type="Gene3D" id="3.90.550.10">
    <property type="entry name" value="Spore Coat Polysaccharide Biosynthesis Protein SpsA, Chain A"/>
    <property type="match status" value="1"/>
</dbReference>
<gene>
    <name evidence="1" type="ORF">A7P95_01020</name>
</gene>
<sequence>MTLCIIPARGGSKRIPRKNINPFNGKPMIAYSIEAALESGCFARVAVSTDDAEIAAVARQYGAETPFERPPELADDFATTGAVMRHAVAMLLADELPESGLPHVSGSLRPPLPEICCLYATAPFVCPADLQRGLETLRRSGGDYAFSVTDFPFPIQRALRLNGEGGVSMFQPENFAARSQDLEPAWHDAGQFYWGSAEAWLAEKPIFNSRAAAVKLPRYRVQDIDTPEDWARAEVMWRVLRERGE</sequence>
<dbReference type="OrthoDB" id="9805604at2"/>
<name>A0A1A9S2J2_9NEIS</name>
<protein>
    <submittedName>
        <fullName evidence="1">Pseudaminic acid cytidylyltransferase</fullName>
    </submittedName>
</protein>
<dbReference type="CDD" id="cd02513">
    <property type="entry name" value="CMP-NeuAc_Synthase"/>
    <property type="match status" value="1"/>
</dbReference>
<dbReference type="InterPro" id="IPR020039">
    <property type="entry name" value="PseF"/>
</dbReference>
<dbReference type="EMBL" id="LXSL01000011">
    <property type="protein sequence ID" value="OAM31112.1"/>
    <property type="molecule type" value="Genomic_DNA"/>
</dbReference>
<accession>A0A1A9S2J2</accession>